<accession>A0A0K0FX80</accession>
<reference evidence="1" key="1">
    <citation type="submission" date="2014-07" db="EMBL/GenBank/DDBJ databases">
        <authorList>
            <person name="Martin A.A"/>
            <person name="De Silva N."/>
        </authorList>
    </citation>
    <scope>NUCLEOTIDE SEQUENCE</scope>
</reference>
<reference evidence="2" key="2">
    <citation type="submission" date="2015-08" db="UniProtKB">
        <authorList>
            <consortium name="WormBaseParasite"/>
        </authorList>
    </citation>
    <scope>IDENTIFICATION</scope>
</reference>
<organism evidence="1 2">
    <name type="scientific">Strongyloides venezuelensis</name>
    <name type="common">Threadworm</name>
    <dbReference type="NCBI Taxonomy" id="75913"/>
    <lineage>
        <taxon>Eukaryota</taxon>
        <taxon>Metazoa</taxon>
        <taxon>Ecdysozoa</taxon>
        <taxon>Nematoda</taxon>
        <taxon>Chromadorea</taxon>
        <taxon>Rhabditida</taxon>
        <taxon>Tylenchina</taxon>
        <taxon>Panagrolaimomorpha</taxon>
        <taxon>Strongyloidoidea</taxon>
        <taxon>Strongyloididae</taxon>
        <taxon>Strongyloides</taxon>
    </lineage>
</organism>
<dbReference type="AlphaFoldDB" id="A0A0K0FX80"/>
<protein>
    <submittedName>
        <fullName evidence="2">Restriction endonuclease</fullName>
    </submittedName>
</protein>
<dbReference type="Proteomes" id="UP000035680">
    <property type="component" value="Unassembled WGS sequence"/>
</dbReference>
<evidence type="ECO:0000313" key="2">
    <source>
        <dbReference type="WBParaSite" id="SVE_1705200.1"/>
    </source>
</evidence>
<sequence>QILESGKCFDGFNMIHKLPINLIVFDIDDKN</sequence>
<dbReference type="WBParaSite" id="SVE_1705200.1">
    <property type="protein sequence ID" value="SVE_1705200.1"/>
    <property type="gene ID" value="SVE_1705200"/>
</dbReference>
<keyword evidence="1" id="KW-1185">Reference proteome</keyword>
<name>A0A0K0FX80_STRVS</name>
<proteinExistence type="predicted"/>
<evidence type="ECO:0000313" key="1">
    <source>
        <dbReference type="Proteomes" id="UP000035680"/>
    </source>
</evidence>